<gene>
    <name evidence="1" type="ORF">FMOSSE_LOCUS11070</name>
</gene>
<sequence length="66" mass="7600">MSKNSLSLKVVSEKRQGNMGRVDQSHIRVFARPQNLDECKRLVKTLRSQKHVFMVSGNLIQSMMPE</sequence>
<keyword evidence="2" id="KW-1185">Reference proteome</keyword>
<reference evidence="1" key="1">
    <citation type="submission" date="2021-06" db="EMBL/GenBank/DDBJ databases">
        <authorList>
            <person name="Kallberg Y."/>
            <person name="Tangrot J."/>
            <person name="Rosling A."/>
        </authorList>
    </citation>
    <scope>NUCLEOTIDE SEQUENCE</scope>
    <source>
        <strain evidence="1">87-6 pot B 2015</strain>
    </source>
</reference>
<proteinExistence type="predicted"/>
<comment type="caution">
    <text evidence="1">The sequence shown here is derived from an EMBL/GenBank/DDBJ whole genome shotgun (WGS) entry which is preliminary data.</text>
</comment>
<evidence type="ECO:0000313" key="1">
    <source>
        <dbReference type="EMBL" id="CAG8642693.1"/>
    </source>
</evidence>
<protein>
    <submittedName>
        <fullName evidence="1">5868_t:CDS:1</fullName>
    </submittedName>
</protein>
<dbReference type="EMBL" id="CAJVPP010004048">
    <property type="protein sequence ID" value="CAG8642693.1"/>
    <property type="molecule type" value="Genomic_DNA"/>
</dbReference>
<dbReference type="AlphaFoldDB" id="A0A9N9DJV4"/>
<evidence type="ECO:0000313" key="2">
    <source>
        <dbReference type="Proteomes" id="UP000789375"/>
    </source>
</evidence>
<dbReference type="Proteomes" id="UP000789375">
    <property type="component" value="Unassembled WGS sequence"/>
</dbReference>
<organism evidence="1 2">
    <name type="scientific">Funneliformis mosseae</name>
    <name type="common">Endomycorrhizal fungus</name>
    <name type="synonym">Glomus mosseae</name>
    <dbReference type="NCBI Taxonomy" id="27381"/>
    <lineage>
        <taxon>Eukaryota</taxon>
        <taxon>Fungi</taxon>
        <taxon>Fungi incertae sedis</taxon>
        <taxon>Mucoromycota</taxon>
        <taxon>Glomeromycotina</taxon>
        <taxon>Glomeromycetes</taxon>
        <taxon>Glomerales</taxon>
        <taxon>Glomeraceae</taxon>
        <taxon>Funneliformis</taxon>
    </lineage>
</organism>
<accession>A0A9N9DJV4</accession>
<name>A0A9N9DJV4_FUNMO</name>